<sequence>MSDVGEQTATLGATVGAVLVGLGIGAYVLTGFASVTALIPTIFGVLIATLGTLGRDESRERGALYGIGALAVLGALGSARAVPDIIALVSGESVDSVVATVSQGAMIVFCLVLVVGVGRYVLETR</sequence>
<evidence type="ECO:0000313" key="3">
    <source>
        <dbReference type="Proteomes" id="UP000199112"/>
    </source>
</evidence>
<dbReference type="OrthoDB" id="206114at2157"/>
<keyword evidence="3" id="KW-1185">Reference proteome</keyword>
<reference evidence="3" key="1">
    <citation type="submission" date="2016-10" db="EMBL/GenBank/DDBJ databases">
        <authorList>
            <person name="Varghese N."/>
            <person name="Submissions S."/>
        </authorList>
    </citation>
    <scope>NUCLEOTIDE SEQUENCE [LARGE SCALE GENOMIC DNA]</scope>
    <source>
        <strain evidence="3">CGMCC 1.8981</strain>
    </source>
</reference>
<feature type="transmembrane region" description="Helical" evidence="1">
    <location>
        <begin position="101"/>
        <end position="122"/>
    </location>
</feature>
<feature type="transmembrane region" description="Helical" evidence="1">
    <location>
        <begin position="24"/>
        <end position="50"/>
    </location>
</feature>
<protein>
    <recommendedName>
        <fullName evidence="4">SPW repeat-containing protein</fullName>
    </recommendedName>
</protein>
<dbReference type="AlphaFoldDB" id="A0A1H6FTK7"/>
<dbReference type="EMBL" id="FNWL01000001">
    <property type="protein sequence ID" value="SEH13253.1"/>
    <property type="molecule type" value="Genomic_DNA"/>
</dbReference>
<organism evidence="2 3">
    <name type="scientific">Natronorubrum sediminis</name>
    <dbReference type="NCBI Taxonomy" id="640943"/>
    <lineage>
        <taxon>Archaea</taxon>
        <taxon>Methanobacteriati</taxon>
        <taxon>Methanobacteriota</taxon>
        <taxon>Stenosarchaea group</taxon>
        <taxon>Halobacteria</taxon>
        <taxon>Halobacteriales</taxon>
        <taxon>Natrialbaceae</taxon>
        <taxon>Natronorubrum</taxon>
    </lineage>
</organism>
<keyword evidence="1" id="KW-0812">Transmembrane</keyword>
<evidence type="ECO:0000313" key="2">
    <source>
        <dbReference type="EMBL" id="SEH13253.1"/>
    </source>
</evidence>
<dbReference type="RefSeq" id="WP_090506103.1">
    <property type="nucleotide sequence ID" value="NZ_FNWL01000001.1"/>
</dbReference>
<accession>A0A1H6FTK7</accession>
<evidence type="ECO:0008006" key="4">
    <source>
        <dbReference type="Google" id="ProtNLM"/>
    </source>
</evidence>
<feature type="transmembrane region" description="Helical" evidence="1">
    <location>
        <begin position="62"/>
        <end position="81"/>
    </location>
</feature>
<proteinExistence type="predicted"/>
<evidence type="ECO:0000256" key="1">
    <source>
        <dbReference type="SAM" id="Phobius"/>
    </source>
</evidence>
<dbReference type="Proteomes" id="UP000199112">
    <property type="component" value="Unassembled WGS sequence"/>
</dbReference>
<keyword evidence="1" id="KW-1133">Transmembrane helix</keyword>
<keyword evidence="1" id="KW-0472">Membrane</keyword>
<name>A0A1H6FTK7_9EURY</name>
<gene>
    <name evidence="2" type="ORF">SAMN04487967_1246</name>
</gene>